<dbReference type="EMBL" id="BTGB01000009">
    <property type="protein sequence ID" value="GMM48344.1"/>
    <property type="molecule type" value="Genomic_DNA"/>
</dbReference>
<dbReference type="InterPro" id="IPR035189">
    <property type="entry name" value="Std1/Mth1"/>
</dbReference>
<proteinExistence type="predicted"/>
<accession>A0AAV5RA32</accession>
<sequence>MLELIWKSSSPTTTIVYKNINKPNYIQGENEDSIPLQIKSLTYLFHRFKFYNLKPLLIKKIVENDDNDEENIIYDFDYFNIDDNNNNNKDPSYNILINEKLDSIYNIHYFKNQFLNDPYKILVDYNKNKFRSLLILSNEPSTNNINYQNQIPINSNFKFLILNPINSINNYIDIIINNSNIYIEHKVNKKIKIEILKKIIKKQLKKIMDNYDSIDDSTIINFSKDDRAIIISTYVQKLAFHIQVQRLYKATLKKKAKSKTKSLSNRYSTNNLKNFDNINNYRKLKNKKSSLTLLPETSLSLSSSSSSTTKDLSILNSNDDNDDDINYYSDNQDSQASSSTNSSINYLKLFTDDEKQACFKDIKLIVRICIERQRNNYI</sequence>
<organism evidence="1 2">
    <name type="scientific">Pichia kluyveri</name>
    <name type="common">Yeast</name>
    <dbReference type="NCBI Taxonomy" id="36015"/>
    <lineage>
        <taxon>Eukaryota</taxon>
        <taxon>Fungi</taxon>
        <taxon>Dikarya</taxon>
        <taxon>Ascomycota</taxon>
        <taxon>Saccharomycotina</taxon>
        <taxon>Pichiomycetes</taxon>
        <taxon>Pichiales</taxon>
        <taxon>Pichiaceae</taxon>
        <taxon>Pichia</taxon>
    </lineage>
</organism>
<evidence type="ECO:0000313" key="1">
    <source>
        <dbReference type="EMBL" id="GMM48344.1"/>
    </source>
</evidence>
<comment type="caution">
    <text evidence="1">The sequence shown here is derived from an EMBL/GenBank/DDBJ whole genome shotgun (WGS) entry which is preliminary data.</text>
</comment>
<evidence type="ECO:0000313" key="2">
    <source>
        <dbReference type="Proteomes" id="UP001378960"/>
    </source>
</evidence>
<protein>
    <submittedName>
        <fullName evidence="1">Uncharacterized protein</fullName>
    </submittedName>
</protein>
<gene>
    <name evidence="1" type="ORF">DAPK24_049420</name>
</gene>
<reference evidence="1 2" key="1">
    <citation type="journal article" date="2023" name="Elife">
        <title>Identification of key yeast species and microbe-microbe interactions impacting larval growth of Drosophila in the wild.</title>
        <authorList>
            <person name="Mure A."/>
            <person name="Sugiura Y."/>
            <person name="Maeda R."/>
            <person name="Honda K."/>
            <person name="Sakurai N."/>
            <person name="Takahashi Y."/>
            <person name="Watada M."/>
            <person name="Katoh T."/>
            <person name="Gotoh A."/>
            <person name="Gotoh Y."/>
            <person name="Taniguchi I."/>
            <person name="Nakamura K."/>
            <person name="Hayashi T."/>
            <person name="Katayama T."/>
            <person name="Uemura T."/>
            <person name="Hattori Y."/>
        </authorList>
    </citation>
    <scope>NUCLEOTIDE SEQUENCE [LARGE SCALE GENOMIC DNA]</scope>
    <source>
        <strain evidence="1 2">PK-24</strain>
    </source>
</reference>
<dbReference type="AlphaFoldDB" id="A0AAV5RA32"/>
<dbReference type="Pfam" id="PF17235">
    <property type="entry name" value="STD1"/>
    <property type="match status" value="1"/>
</dbReference>
<keyword evidence="2" id="KW-1185">Reference proteome</keyword>
<dbReference type="Proteomes" id="UP001378960">
    <property type="component" value="Unassembled WGS sequence"/>
</dbReference>
<name>A0AAV5RA32_PICKL</name>